<keyword evidence="1" id="KW-0472">Membrane</keyword>
<keyword evidence="1" id="KW-0812">Transmembrane</keyword>
<feature type="transmembrane region" description="Helical" evidence="1">
    <location>
        <begin position="76"/>
        <end position="99"/>
    </location>
</feature>
<evidence type="ECO:0000256" key="1">
    <source>
        <dbReference type="SAM" id="Phobius"/>
    </source>
</evidence>
<dbReference type="AlphaFoldDB" id="A0A1G2BB48"/>
<proteinExistence type="predicted"/>
<reference evidence="3 4" key="1">
    <citation type="journal article" date="2016" name="Nat. Commun.">
        <title>Thousands of microbial genomes shed light on interconnected biogeochemical processes in an aquifer system.</title>
        <authorList>
            <person name="Anantharaman K."/>
            <person name="Brown C.T."/>
            <person name="Hug L.A."/>
            <person name="Sharon I."/>
            <person name="Castelle C.J."/>
            <person name="Probst A.J."/>
            <person name="Thomas B.C."/>
            <person name="Singh A."/>
            <person name="Wilkins M.J."/>
            <person name="Karaoz U."/>
            <person name="Brodie E.L."/>
            <person name="Williams K.H."/>
            <person name="Hubbard S.S."/>
            <person name="Banfield J.F."/>
        </authorList>
    </citation>
    <scope>NUCLEOTIDE SEQUENCE [LARGE SCALE GENOMIC DNA]</scope>
</reference>
<keyword evidence="1" id="KW-1133">Transmembrane helix</keyword>
<evidence type="ECO:0000259" key="2">
    <source>
        <dbReference type="Pfam" id="PF00710"/>
    </source>
</evidence>
<comment type="caution">
    <text evidence="3">The sequence shown here is derived from an EMBL/GenBank/DDBJ whole genome shotgun (WGS) entry which is preliminary data.</text>
</comment>
<dbReference type="Pfam" id="PF00710">
    <property type="entry name" value="Asparaginase"/>
    <property type="match status" value="1"/>
</dbReference>
<evidence type="ECO:0000313" key="3">
    <source>
        <dbReference type="EMBL" id="OGY86352.1"/>
    </source>
</evidence>
<dbReference type="SUPFAM" id="SSF53774">
    <property type="entry name" value="Glutaminase/Asparaginase"/>
    <property type="match status" value="1"/>
</dbReference>
<dbReference type="PIRSF" id="PIRSF001220">
    <property type="entry name" value="L-ASNase_gatD"/>
    <property type="match status" value="1"/>
</dbReference>
<dbReference type="InterPro" id="IPR036152">
    <property type="entry name" value="Asp/glu_Ase-like_sf"/>
</dbReference>
<dbReference type="Gene3D" id="3.40.50.1170">
    <property type="entry name" value="L-asparaginase, N-terminal domain"/>
    <property type="match status" value="1"/>
</dbReference>
<accession>A0A1G2BB48</accession>
<name>A0A1G2BB48_9BACT</name>
<sequence>MLKKLQEKSEIAVLYAGGRQQKISNLHSFNRWFKECFEIDMISHITPILISKEPVPTGIAHLLKVARRIAIEWKRYHGFVVIVAPGALAFASNFLRLLFGALGKPIIFVSAGSQHKMTTPEATPDHKYTDLDLRANIANAVSVAGSNIAGVLAIVNSEIMPPKYIYRAGKQKEQIIKNKKPAKPQDDKEFGRIDFGIQIKSIATKRSAILPKLDLSKFHHTHLHEINGKFLSGKITFPKKTTMLLLRSQQPFSLSVLDQIPKNIPTLLISNKVGHIYHRGKLKLLPRFESEIVAAVFVWFIGGGVAGKDLFEQFISVFKKARRKV</sequence>
<dbReference type="PIRSF" id="PIRSF500176">
    <property type="entry name" value="L_ASNase"/>
    <property type="match status" value="1"/>
</dbReference>
<dbReference type="InterPro" id="IPR006034">
    <property type="entry name" value="Asparaginase/glutaminase-like"/>
</dbReference>
<dbReference type="InterPro" id="IPR027474">
    <property type="entry name" value="L-asparaginase_N"/>
</dbReference>
<dbReference type="EMBL" id="MHKI01000021">
    <property type="protein sequence ID" value="OGY86352.1"/>
    <property type="molecule type" value="Genomic_DNA"/>
</dbReference>
<evidence type="ECO:0000313" key="4">
    <source>
        <dbReference type="Proteomes" id="UP000176420"/>
    </source>
</evidence>
<gene>
    <name evidence="3" type="ORF">A2319_03065</name>
</gene>
<dbReference type="InterPro" id="IPR037152">
    <property type="entry name" value="L-asparaginase_N_sf"/>
</dbReference>
<organism evidence="3 4">
    <name type="scientific">Candidatus Kerfeldbacteria bacterium RIFOXYB2_FULL_38_14</name>
    <dbReference type="NCBI Taxonomy" id="1798547"/>
    <lineage>
        <taxon>Bacteria</taxon>
        <taxon>Candidatus Kerfeldiibacteriota</taxon>
    </lineage>
</organism>
<protein>
    <recommendedName>
        <fullName evidence="2">L-asparaginase N-terminal domain-containing protein</fullName>
    </recommendedName>
</protein>
<feature type="domain" description="L-asparaginase N-terminal" evidence="2">
    <location>
        <begin position="58"/>
        <end position="168"/>
    </location>
</feature>
<dbReference type="Proteomes" id="UP000176420">
    <property type="component" value="Unassembled WGS sequence"/>
</dbReference>